<dbReference type="Gene3D" id="2.40.160.20">
    <property type="match status" value="1"/>
</dbReference>
<keyword evidence="1 3" id="KW-0732">Signal</keyword>
<feature type="region of interest" description="Disordered" evidence="2">
    <location>
        <begin position="204"/>
        <end position="224"/>
    </location>
</feature>
<evidence type="ECO:0000259" key="4">
    <source>
        <dbReference type="Pfam" id="PF11741"/>
    </source>
</evidence>
<dbReference type="Pfam" id="PF11741">
    <property type="entry name" value="AMIN"/>
    <property type="match status" value="1"/>
</dbReference>
<evidence type="ECO:0000259" key="5">
    <source>
        <dbReference type="Pfam" id="PF13505"/>
    </source>
</evidence>
<dbReference type="RefSeq" id="WP_214175111.1">
    <property type="nucleotide sequence ID" value="NZ_JAHCVK010000002.1"/>
</dbReference>
<dbReference type="SUPFAM" id="SSF56925">
    <property type="entry name" value="OMPA-like"/>
    <property type="match status" value="1"/>
</dbReference>
<dbReference type="Proteomes" id="UP000756860">
    <property type="component" value="Unassembled WGS sequence"/>
</dbReference>
<dbReference type="InterPro" id="IPR027385">
    <property type="entry name" value="Beta-barrel_OMP"/>
</dbReference>
<dbReference type="Pfam" id="PF13505">
    <property type="entry name" value="OMP_b-brl"/>
    <property type="match status" value="1"/>
</dbReference>
<sequence>MTQRFFVLSVLLLSLALAGPAAAAIKGGEGSLTLGAGGYVFDGQEHLHAGPELLVRLGYDITEYVGIEGSFGYVNTEATRRTKLSGSDLQAHTYLYRADALFYLMPRSTFVPFLVAGGGVKQEIGSSMYGNRTSALLNAGIGAKLFVSDNVALRGEYRQIGTTDYAQHLNYEAAMGITWYFGRESRPSAAPREWTLTDPAAMAAKRPAPVPSPEPAPAAAPTEPAVEIKPSETAPVAEPMVQPAAKPVAEAVPPAVPVALADKQPETIYPSTTIPVVRKVVVVGNTIAIHTSAPVSSYKTMTLEKPARLAIDLFGAVNGMTEKKVAVNQMDIKGVRIGTHPDKVRVVIDAAGSRLPPYRLEKSATGLDLVITY</sequence>
<feature type="signal peptide" evidence="3">
    <location>
        <begin position="1"/>
        <end position="23"/>
    </location>
</feature>
<feature type="domain" description="Outer membrane protein beta-barrel" evidence="5">
    <location>
        <begin position="10"/>
        <end position="165"/>
    </location>
</feature>
<dbReference type="InterPro" id="IPR021731">
    <property type="entry name" value="AMIN_dom"/>
</dbReference>
<dbReference type="Gene3D" id="2.60.40.3500">
    <property type="match status" value="1"/>
</dbReference>
<comment type="caution">
    <text evidence="6">The sequence shown here is derived from an EMBL/GenBank/DDBJ whole genome shotgun (WGS) entry which is preliminary data.</text>
</comment>
<feature type="compositionally biased region" description="Pro residues" evidence="2">
    <location>
        <begin position="208"/>
        <end position="218"/>
    </location>
</feature>
<dbReference type="InterPro" id="IPR011250">
    <property type="entry name" value="OMP/PagP_B-barrel"/>
</dbReference>
<evidence type="ECO:0000313" key="6">
    <source>
        <dbReference type="EMBL" id="MBT0653130.1"/>
    </source>
</evidence>
<gene>
    <name evidence="6" type="ORF">KI810_08695</name>
</gene>
<keyword evidence="7" id="KW-1185">Reference proteome</keyword>
<accession>A0ABS5SCN2</accession>
<evidence type="ECO:0000313" key="7">
    <source>
        <dbReference type="Proteomes" id="UP000756860"/>
    </source>
</evidence>
<feature type="domain" description="AMIN" evidence="4">
    <location>
        <begin position="286"/>
        <end position="369"/>
    </location>
</feature>
<name>A0ABS5SCN2_9BACT</name>
<reference evidence="6 7" key="1">
    <citation type="submission" date="2021-05" db="EMBL/GenBank/DDBJ databases">
        <title>The draft genome of Geobacter luticola JCM 17780.</title>
        <authorList>
            <person name="Xu Z."/>
            <person name="Masuda Y."/>
            <person name="Itoh H."/>
            <person name="Senoo K."/>
        </authorList>
    </citation>
    <scope>NUCLEOTIDE SEQUENCE [LARGE SCALE GENOMIC DNA]</scope>
    <source>
        <strain evidence="6 7">JCM 17780</strain>
    </source>
</reference>
<evidence type="ECO:0000256" key="3">
    <source>
        <dbReference type="SAM" id="SignalP"/>
    </source>
</evidence>
<dbReference type="EMBL" id="JAHCVK010000002">
    <property type="protein sequence ID" value="MBT0653130.1"/>
    <property type="molecule type" value="Genomic_DNA"/>
</dbReference>
<feature type="chain" id="PRO_5046898153" evidence="3">
    <location>
        <begin position="24"/>
        <end position="373"/>
    </location>
</feature>
<evidence type="ECO:0000256" key="1">
    <source>
        <dbReference type="ARBA" id="ARBA00022729"/>
    </source>
</evidence>
<organism evidence="6 7">
    <name type="scientific">Geomobilimonas luticola</name>
    <dbReference type="NCBI Taxonomy" id="1114878"/>
    <lineage>
        <taxon>Bacteria</taxon>
        <taxon>Pseudomonadati</taxon>
        <taxon>Thermodesulfobacteriota</taxon>
        <taxon>Desulfuromonadia</taxon>
        <taxon>Geobacterales</taxon>
        <taxon>Geobacteraceae</taxon>
        <taxon>Geomobilimonas</taxon>
    </lineage>
</organism>
<evidence type="ECO:0000256" key="2">
    <source>
        <dbReference type="SAM" id="MobiDB-lite"/>
    </source>
</evidence>
<protein>
    <submittedName>
        <fullName evidence="6">Outer membrane beta-barrel protein</fullName>
    </submittedName>
</protein>
<proteinExistence type="predicted"/>